<organism evidence="1 2">
    <name type="scientific">Synchytrium endobioticum</name>
    <dbReference type="NCBI Taxonomy" id="286115"/>
    <lineage>
        <taxon>Eukaryota</taxon>
        <taxon>Fungi</taxon>
        <taxon>Fungi incertae sedis</taxon>
        <taxon>Chytridiomycota</taxon>
        <taxon>Chytridiomycota incertae sedis</taxon>
        <taxon>Chytridiomycetes</taxon>
        <taxon>Synchytriales</taxon>
        <taxon>Synchytriaceae</taxon>
        <taxon>Synchytrium</taxon>
    </lineage>
</organism>
<proteinExistence type="predicted"/>
<keyword evidence="2" id="KW-1185">Reference proteome</keyword>
<reference evidence="1 2" key="1">
    <citation type="journal article" date="2019" name="Sci. Rep.">
        <title>Comparative genomics of chytrid fungi reveal insights into the obligate biotrophic and pathogenic lifestyle of Synchytrium endobioticum.</title>
        <authorList>
            <person name="van de Vossenberg B.T.L.H."/>
            <person name="Warris S."/>
            <person name="Nguyen H.D.T."/>
            <person name="van Gent-Pelzer M.P.E."/>
            <person name="Joly D.L."/>
            <person name="van de Geest H.C."/>
            <person name="Bonants P.J.M."/>
            <person name="Smith D.S."/>
            <person name="Levesque C.A."/>
            <person name="van der Lee T.A.J."/>
        </authorList>
    </citation>
    <scope>NUCLEOTIDE SEQUENCE [LARGE SCALE GENOMIC DNA]</scope>
    <source>
        <strain evidence="1 2">MB42</strain>
    </source>
</reference>
<protein>
    <submittedName>
        <fullName evidence="1">Uncharacterized protein</fullName>
    </submittedName>
</protein>
<evidence type="ECO:0000313" key="1">
    <source>
        <dbReference type="EMBL" id="TPX38563.1"/>
    </source>
</evidence>
<gene>
    <name evidence="1" type="ORF">SeMB42_g06664</name>
</gene>
<name>A0A507CL02_9FUNG</name>
<comment type="caution">
    <text evidence="1">The sequence shown here is derived from an EMBL/GenBank/DDBJ whole genome shotgun (WGS) entry which is preliminary data.</text>
</comment>
<dbReference type="EMBL" id="QEAN01000391">
    <property type="protein sequence ID" value="TPX38563.1"/>
    <property type="molecule type" value="Genomic_DNA"/>
</dbReference>
<dbReference type="Proteomes" id="UP000317494">
    <property type="component" value="Unassembled WGS sequence"/>
</dbReference>
<accession>A0A507CL02</accession>
<sequence length="76" mass="7952">MVPWNHSHHALPQDPGNAPKELARVFMACWIAPTQTVSSKHGTIARAPINPPAGTVAAGIVINSAHATCCESLKAC</sequence>
<dbReference type="VEuPathDB" id="FungiDB:SeMB42_g06664"/>
<evidence type="ECO:0000313" key="2">
    <source>
        <dbReference type="Proteomes" id="UP000317494"/>
    </source>
</evidence>
<dbReference type="AlphaFoldDB" id="A0A507CL02"/>